<accession>A0A7S1LBN5</accession>
<name>A0A7S1LBN5_ALECA</name>
<organism evidence="2">
    <name type="scientific">Alexandrium catenella</name>
    <name type="common">Red tide dinoflagellate</name>
    <name type="synonym">Gonyaulax catenella</name>
    <dbReference type="NCBI Taxonomy" id="2925"/>
    <lineage>
        <taxon>Eukaryota</taxon>
        <taxon>Sar</taxon>
        <taxon>Alveolata</taxon>
        <taxon>Dinophyceae</taxon>
        <taxon>Gonyaulacales</taxon>
        <taxon>Pyrocystaceae</taxon>
        <taxon>Alexandrium</taxon>
    </lineage>
</organism>
<proteinExistence type="predicted"/>
<feature type="region of interest" description="Disordered" evidence="1">
    <location>
        <begin position="1"/>
        <end position="66"/>
    </location>
</feature>
<protein>
    <submittedName>
        <fullName evidence="2">Uncharacterized protein</fullName>
    </submittedName>
</protein>
<gene>
    <name evidence="2" type="ORF">ACAT0790_LOCUS6842</name>
</gene>
<sequence length="89" mass="9850">MRAARRSVGARLQSSPPVVEAPPPSFDASRLETRIQTGLRASSCPPSVRRRESKTPSTSKASSESSTGLYLGFRHFEDDHCSVPHHLFW</sequence>
<evidence type="ECO:0000256" key="1">
    <source>
        <dbReference type="SAM" id="MobiDB-lite"/>
    </source>
</evidence>
<feature type="compositionally biased region" description="Low complexity" evidence="1">
    <location>
        <begin position="55"/>
        <end position="66"/>
    </location>
</feature>
<dbReference type="AlphaFoldDB" id="A0A7S1LBN5"/>
<reference evidence="2" key="1">
    <citation type="submission" date="2021-01" db="EMBL/GenBank/DDBJ databases">
        <authorList>
            <person name="Corre E."/>
            <person name="Pelletier E."/>
            <person name="Niang G."/>
            <person name="Scheremetjew M."/>
            <person name="Finn R."/>
            <person name="Kale V."/>
            <person name="Holt S."/>
            <person name="Cochrane G."/>
            <person name="Meng A."/>
            <person name="Brown T."/>
            <person name="Cohen L."/>
        </authorList>
    </citation>
    <scope>NUCLEOTIDE SEQUENCE</scope>
    <source>
        <strain evidence="2">OF101</strain>
    </source>
</reference>
<dbReference type="EMBL" id="HBGE01011639">
    <property type="protein sequence ID" value="CAD9099902.1"/>
    <property type="molecule type" value="Transcribed_RNA"/>
</dbReference>
<evidence type="ECO:0000313" key="2">
    <source>
        <dbReference type="EMBL" id="CAD9099902.1"/>
    </source>
</evidence>